<dbReference type="AlphaFoldDB" id="A0A1D1Y5D1"/>
<protein>
    <submittedName>
        <fullName evidence="1">Putative mitochondrial protein AtMg01110</fullName>
    </submittedName>
</protein>
<name>A0A1D1Y5D1_9ARAE</name>
<sequence length="108" mass="12082">MDQLGVSISKAKSLISESGGLEFAKKFRILDRDLSPVSVKMLRAARHSVAWMPVCKNVGVSSIQVSMRLFGAGYRRYSSRPEHINPNYNRHWFRHVLVALSPGGICPL</sequence>
<dbReference type="Pfam" id="PF05919">
    <property type="entry name" value="Mitovir_RNA_pol"/>
    <property type="match status" value="1"/>
</dbReference>
<accession>A0A1D1Y5D1</accession>
<gene>
    <name evidence="1" type="primary">AtMg01110_1</name>
    <name evidence="1" type="ORF">g.23734</name>
</gene>
<dbReference type="PANTHER" id="PTHR34456">
    <property type="entry name" value="MITOVIRUS RNA-DEPENDENT RNA POLYMERASE"/>
    <property type="match status" value="1"/>
</dbReference>
<dbReference type="InterPro" id="IPR008686">
    <property type="entry name" value="RNA_pol_mitovir"/>
</dbReference>
<organism evidence="1">
    <name type="scientific">Anthurium amnicola</name>
    <dbReference type="NCBI Taxonomy" id="1678845"/>
    <lineage>
        <taxon>Eukaryota</taxon>
        <taxon>Viridiplantae</taxon>
        <taxon>Streptophyta</taxon>
        <taxon>Embryophyta</taxon>
        <taxon>Tracheophyta</taxon>
        <taxon>Spermatophyta</taxon>
        <taxon>Magnoliopsida</taxon>
        <taxon>Liliopsida</taxon>
        <taxon>Araceae</taxon>
        <taxon>Pothoideae</taxon>
        <taxon>Potheae</taxon>
        <taxon>Anthurium</taxon>
    </lineage>
</organism>
<evidence type="ECO:0000313" key="1">
    <source>
        <dbReference type="EMBL" id="JAT49851.1"/>
    </source>
</evidence>
<dbReference type="PANTHER" id="PTHR34456:SF13">
    <property type="entry name" value="REVERSE TRANSCRIPTASE DOMAIN-CONTAINING PROTEIN"/>
    <property type="match status" value="1"/>
</dbReference>
<proteinExistence type="predicted"/>
<reference evidence="1" key="1">
    <citation type="submission" date="2015-07" db="EMBL/GenBank/DDBJ databases">
        <title>Transcriptome Assembly of Anthurium amnicola.</title>
        <authorList>
            <person name="Suzuki J."/>
        </authorList>
    </citation>
    <scope>NUCLEOTIDE SEQUENCE</scope>
</reference>
<dbReference type="EMBL" id="GDJX01018085">
    <property type="protein sequence ID" value="JAT49851.1"/>
    <property type="molecule type" value="Transcribed_RNA"/>
</dbReference>